<dbReference type="GO" id="GO:0003676">
    <property type="term" value="F:nucleic acid binding"/>
    <property type="evidence" value="ECO:0007669"/>
    <property type="project" value="InterPro"/>
</dbReference>
<evidence type="ECO:0000313" key="2">
    <source>
        <dbReference type="EMBL" id="TBU52357.1"/>
    </source>
</evidence>
<evidence type="ECO:0000259" key="1">
    <source>
        <dbReference type="Pfam" id="PF01424"/>
    </source>
</evidence>
<dbReference type="SUPFAM" id="SSF82708">
    <property type="entry name" value="R3H domain"/>
    <property type="match status" value="1"/>
</dbReference>
<dbReference type="EMBL" id="ML145254">
    <property type="protein sequence ID" value="TBU52357.1"/>
    <property type="molecule type" value="Genomic_DNA"/>
</dbReference>
<organism evidence="2 3">
    <name type="scientific">Dichomitus squalens</name>
    <dbReference type="NCBI Taxonomy" id="114155"/>
    <lineage>
        <taxon>Eukaryota</taxon>
        <taxon>Fungi</taxon>
        <taxon>Dikarya</taxon>
        <taxon>Basidiomycota</taxon>
        <taxon>Agaricomycotina</taxon>
        <taxon>Agaricomycetes</taxon>
        <taxon>Polyporales</taxon>
        <taxon>Polyporaceae</taxon>
        <taxon>Dichomitus</taxon>
    </lineage>
</organism>
<dbReference type="Gene3D" id="3.30.1370.50">
    <property type="entry name" value="R3H-like domain"/>
    <property type="match status" value="1"/>
</dbReference>
<sequence length="210" mass="22322">MVDNIKCSQAQEKVSCSATLAVATTASVRVMRTRAATATLLAASLGNTAYSPFTRASFLAMLLPSPAAAPSRTPAARNALLAEALSIHPDGDGRANQVMYSDELASFARANAKSCVLVELNFADFLAMDKKSQVLPHMPKQKRKSVHDRAAVYRMDTQMVDQEPHQSVQLIRRVDLRVPALLLSASVNSAPAGSSGLVKLTDLRSAGSGL</sequence>
<dbReference type="InterPro" id="IPR036867">
    <property type="entry name" value="R3H_dom_sf"/>
</dbReference>
<dbReference type="InterPro" id="IPR001374">
    <property type="entry name" value="R3H_dom"/>
</dbReference>
<evidence type="ECO:0000313" key="3">
    <source>
        <dbReference type="Proteomes" id="UP000292082"/>
    </source>
</evidence>
<name>A0A4Q9PGE4_9APHY</name>
<accession>A0A4Q9PGE4</accession>
<dbReference type="Pfam" id="PF01424">
    <property type="entry name" value="R3H"/>
    <property type="match status" value="1"/>
</dbReference>
<keyword evidence="3" id="KW-1185">Reference proteome</keyword>
<protein>
    <recommendedName>
        <fullName evidence="1">R3H domain-containing protein</fullName>
    </recommendedName>
</protein>
<dbReference type="CDD" id="cd02325">
    <property type="entry name" value="R3H"/>
    <property type="match status" value="1"/>
</dbReference>
<reference evidence="2 3" key="1">
    <citation type="submission" date="2019-01" db="EMBL/GenBank/DDBJ databases">
        <title>Draft genome sequences of three monokaryotic isolates of the white-rot basidiomycete fungus Dichomitus squalens.</title>
        <authorList>
            <consortium name="DOE Joint Genome Institute"/>
            <person name="Lopez S.C."/>
            <person name="Andreopoulos B."/>
            <person name="Pangilinan J."/>
            <person name="Lipzen A."/>
            <person name="Riley R."/>
            <person name="Ahrendt S."/>
            <person name="Ng V."/>
            <person name="Barry K."/>
            <person name="Daum C."/>
            <person name="Grigoriev I.V."/>
            <person name="Hilden K.S."/>
            <person name="Makela M.R."/>
            <person name="de Vries R.P."/>
        </authorList>
    </citation>
    <scope>NUCLEOTIDE SEQUENCE [LARGE SCALE GENOMIC DNA]</scope>
    <source>
        <strain evidence="2 3">CBS 464.89</strain>
    </source>
</reference>
<gene>
    <name evidence="2" type="ORF">BD310DRAFT_981912</name>
</gene>
<dbReference type="STRING" id="114155.A0A4Q9PGE4"/>
<dbReference type="AlphaFoldDB" id="A0A4Q9PGE4"/>
<proteinExistence type="predicted"/>
<dbReference type="Proteomes" id="UP000292082">
    <property type="component" value="Unassembled WGS sequence"/>
</dbReference>
<feature type="domain" description="R3H" evidence="1">
    <location>
        <begin position="115"/>
        <end position="171"/>
    </location>
</feature>